<keyword evidence="2" id="KW-0472">Membrane</keyword>
<gene>
    <name evidence="4" type="ORF">AAND1436_LOCUS5441</name>
</gene>
<feature type="region of interest" description="Disordered" evidence="1">
    <location>
        <begin position="258"/>
        <end position="281"/>
    </location>
</feature>
<name>A0A7S2ANY7_9DINO</name>
<sequence>MLFIFQSKIIGYYVMNELRYGGATYVSTGRGLPTERRPFIGYPDGKTGFRIKDKDVGGLYLDYTVHTYYHGMVLLSGIVMIFCLGGMSDSGGYSHSLAFTWLATLITLISWLYAPFLFNPYQFSKRFFRKDLRAWVAFFFQEGGRKWVSWYETKYLKPTSSNKFISVSGLADVSSILVLVGLAAVFSNMYRKMRLFSRVYDVSFMYEEALQVAILLPPVFCSSVMTLVIALLEGLHTTTFGPRRSYSSRRLNRMAAASDEEAEASSSSGTEDSGGEATQCPGSNKRVCRAPIALMALAVIVLNVGEAIIPLFFISRYGWKKAFVAGIVLKFMLFEVVLNICEGLIRWRLCCSKRAAVKRERCWSRPLQLWVHSNRMAWDLITSAFIFWTLVPLVLANSLNDWVAPGLNIHQLLIYRAAHLSPLQLDKRTCDVSSDGSLSSSEDGTASAGLLRERLAARGPTWGRGRGP</sequence>
<evidence type="ECO:0000256" key="2">
    <source>
        <dbReference type="SAM" id="Phobius"/>
    </source>
</evidence>
<evidence type="ECO:0000313" key="4">
    <source>
        <dbReference type="EMBL" id="CAD9373395.1"/>
    </source>
</evidence>
<dbReference type="GO" id="GO:0006075">
    <property type="term" value="P:(1-&gt;3)-beta-D-glucan biosynthetic process"/>
    <property type="evidence" value="ECO:0007669"/>
    <property type="project" value="InterPro"/>
</dbReference>
<feature type="transmembrane region" description="Helical" evidence="2">
    <location>
        <begin position="99"/>
        <end position="118"/>
    </location>
</feature>
<feature type="transmembrane region" description="Helical" evidence="2">
    <location>
        <begin position="68"/>
        <end position="87"/>
    </location>
</feature>
<feature type="compositionally biased region" description="Low complexity" evidence="1">
    <location>
        <begin position="434"/>
        <end position="444"/>
    </location>
</feature>
<evidence type="ECO:0000256" key="1">
    <source>
        <dbReference type="SAM" id="MobiDB-lite"/>
    </source>
</evidence>
<proteinExistence type="predicted"/>
<feature type="transmembrane region" description="Helical" evidence="2">
    <location>
        <begin position="164"/>
        <end position="190"/>
    </location>
</feature>
<feature type="region of interest" description="Disordered" evidence="1">
    <location>
        <begin position="434"/>
        <end position="468"/>
    </location>
</feature>
<dbReference type="GO" id="GO:0000148">
    <property type="term" value="C:1,3-beta-D-glucan synthase complex"/>
    <property type="evidence" value="ECO:0007669"/>
    <property type="project" value="InterPro"/>
</dbReference>
<feature type="compositionally biased region" description="Low complexity" evidence="1">
    <location>
        <begin position="264"/>
        <end position="278"/>
    </location>
</feature>
<organism evidence="4">
    <name type="scientific">Alexandrium andersonii</name>
    <dbReference type="NCBI Taxonomy" id="327968"/>
    <lineage>
        <taxon>Eukaryota</taxon>
        <taxon>Sar</taxon>
        <taxon>Alveolata</taxon>
        <taxon>Dinophyceae</taxon>
        <taxon>Gonyaulacales</taxon>
        <taxon>Pyrocystaceae</taxon>
        <taxon>Alexandrium</taxon>
    </lineage>
</organism>
<dbReference type="InterPro" id="IPR003440">
    <property type="entry name" value="Glyco_trans_48_dom"/>
</dbReference>
<accession>A0A7S2ANY7</accession>
<feature type="transmembrane region" description="Helical" evidence="2">
    <location>
        <begin position="210"/>
        <end position="235"/>
    </location>
</feature>
<reference evidence="4" key="1">
    <citation type="submission" date="2021-01" db="EMBL/GenBank/DDBJ databases">
        <authorList>
            <person name="Corre E."/>
            <person name="Pelletier E."/>
            <person name="Niang G."/>
            <person name="Scheremetjew M."/>
            <person name="Finn R."/>
            <person name="Kale V."/>
            <person name="Holt S."/>
            <person name="Cochrane G."/>
            <person name="Meng A."/>
            <person name="Brown T."/>
            <person name="Cohen L."/>
        </authorList>
    </citation>
    <scope>NUCLEOTIDE SEQUENCE</scope>
    <source>
        <strain evidence="4">CCMP2222</strain>
    </source>
</reference>
<evidence type="ECO:0000259" key="3">
    <source>
        <dbReference type="Pfam" id="PF02364"/>
    </source>
</evidence>
<dbReference type="AlphaFoldDB" id="A0A7S2ANY7"/>
<keyword evidence="2" id="KW-1133">Transmembrane helix</keyword>
<protein>
    <recommendedName>
        <fullName evidence="3">Glycosyl transferase 48 domain-containing protein</fullName>
    </recommendedName>
</protein>
<keyword evidence="2" id="KW-0812">Transmembrane</keyword>
<dbReference type="EMBL" id="HBGQ01011138">
    <property type="protein sequence ID" value="CAD9373395.1"/>
    <property type="molecule type" value="Transcribed_RNA"/>
</dbReference>
<dbReference type="GO" id="GO:0016020">
    <property type="term" value="C:membrane"/>
    <property type="evidence" value="ECO:0007669"/>
    <property type="project" value="InterPro"/>
</dbReference>
<dbReference type="Pfam" id="PF02364">
    <property type="entry name" value="Glucan_synthase"/>
    <property type="match status" value="1"/>
</dbReference>
<feature type="domain" description="Glycosyl transferase 48" evidence="3">
    <location>
        <begin position="2"/>
        <end position="153"/>
    </location>
</feature>
<feature type="transmembrane region" description="Helical" evidence="2">
    <location>
        <begin position="292"/>
        <end position="317"/>
    </location>
</feature>
<feature type="transmembrane region" description="Helical" evidence="2">
    <location>
        <begin position="323"/>
        <end position="345"/>
    </location>
</feature>
<dbReference type="GO" id="GO:0003843">
    <property type="term" value="F:1,3-beta-D-glucan synthase activity"/>
    <property type="evidence" value="ECO:0007669"/>
    <property type="project" value="InterPro"/>
</dbReference>